<dbReference type="KEGG" id="tcu:Tcur_2500"/>
<keyword evidence="1" id="KW-0175">Coiled coil</keyword>
<sequence>MAAFNAFFEQIGDERNPRRPARRSTPWKRCALLALLTVTGALVPAPGTAGALPTAPKDPKKEYAELKKRAERLSKEYRGELIALEEAKKAAERATDEAERLDAELASAQEAVGRLASASYMRGGLQTMALFAADPAAVIRQAAVLEHLNTDNGRRVQQLQALTARADRARKDAEAKVSEVREQIKDLEGQRERVTKLLAKYKPQKPSTGRPDGALKSKSPIIGNTMTARMRSVLLAIDNKFGPFPAIGCFRNNDPQDHGSGHACDFMESTGGKMPSASAQAHGDAVAQYAISNASRLGIKYVIWKQRIWDVRSGGGWRTMADRGSITQNHYDHVHISVL</sequence>
<gene>
    <name evidence="3" type="ordered locus">Tcur_2500</name>
</gene>
<keyword evidence="4" id="KW-1185">Reference proteome</keyword>
<dbReference type="RefSeq" id="WP_012852845.1">
    <property type="nucleotide sequence ID" value="NC_013510.1"/>
</dbReference>
<feature type="coiled-coil region" evidence="1">
    <location>
        <begin position="156"/>
        <end position="197"/>
    </location>
</feature>
<proteinExistence type="predicted"/>
<feature type="domain" description="ARB-07466-like C-terminal" evidence="2">
    <location>
        <begin position="224"/>
        <end position="331"/>
    </location>
</feature>
<evidence type="ECO:0000259" key="2">
    <source>
        <dbReference type="Pfam" id="PF26571"/>
    </source>
</evidence>
<name>D1A408_THECD</name>
<evidence type="ECO:0000313" key="4">
    <source>
        <dbReference type="Proteomes" id="UP000001918"/>
    </source>
</evidence>
<feature type="coiled-coil region" evidence="1">
    <location>
        <begin position="60"/>
        <end position="118"/>
    </location>
</feature>
<dbReference type="eggNOG" id="COG3883">
    <property type="taxonomic scope" value="Bacteria"/>
</dbReference>
<accession>D1A408</accession>
<evidence type="ECO:0000313" key="3">
    <source>
        <dbReference type="EMBL" id="ACY98061.1"/>
    </source>
</evidence>
<evidence type="ECO:0000256" key="1">
    <source>
        <dbReference type="SAM" id="Coils"/>
    </source>
</evidence>
<organism evidence="3 4">
    <name type="scientific">Thermomonospora curvata (strain ATCC 19995 / DSM 43183 / JCM 3096 / KCTC 9072 / NBRC 15933 / NCIMB 10081 / Henssen B9)</name>
    <dbReference type="NCBI Taxonomy" id="471852"/>
    <lineage>
        <taxon>Bacteria</taxon>
        <taxon>Bacillati</taxon>
        <taxon>Actinomycetota</taxon>
        <taxon>Actinomycetes</taxon>
        <taxon>Streptosporangiales</taxon>
        <taxon>Thermomonosporaceae</taxon>
        <taxon>Thermomonospora</taxon>
    </lineage>
</organism>
<dbReference type="Pfam" id="PF26571">
    <property type="entry name" value="VldE"/>
    <property type="match status" value="1"/>
</dbReference>
<reference evidence="3 4" key="1">
    <citation type="journal article" date="2011" name="Stand. Genomic Sci.">
        <title>Complete genome sequence of Thermomonospora curvata type strain (B9).</title>
        <authorList>
            <person name="Chertkov O."/>
            <person name="Sikorski J."/>
            <person name="Nolan M."/>
            <person name="Lapidus A."/>
            <person name="Lucas S."/>
            <person name="Del Rio T.G."/>
            <person name="Tice H."/>
            <person name="Cheng J.F."/>
            <person name="Goodwin L."/>
            <person name="Pitluck S."/>
            <person name="Liolios K."/>
            <person name="Ivanova N."/>
            <person name="Mavromatis K."/>
            <person name="Mikhailova N."/>
            <person name="Ovchinnikova G."/>
            <person name="Pati A."/>
            <person name="Chen A."/>
            <person name="Palaniappan K."/>
            <person name="Djao O.D."/>
            <person name="Land M."/>
            <person name="Hauser L."/>
            <person name="Chang Y.J."/>
            <person name="Jeffries C.D."/>
            <person name="Brettin T."/>
            <person name="Han C."/>
            <person name="Detter J.C."/>
            <person name="Rohde M."/>
            <person name="Goker M."/>
            <person name="Woyke T."/>
            <person name="Bristow J."/>
            <person name="Eisen J.A."/>
            <person name="Markowitz V."/>
            <person name="Hugenholtz P."/>
            <person name="Klenk H.P."/>
            <person name="Kyrpides N.C."/>
        </authorList>
    </citation>
    <scope>NUCLEOTIDE SEQUENCE [LARGE SCALE GENOMIC DNA]</scope>
    <source>
        <strain evidence="4">ATCC 19995 / DSM 43183 / JCM 3096 / KCTC 9072 / NBRC 15933 / NCIMB 10081 / Henssen B9</strain>
    </source>
</reference>
<dbReference type="Proteomes" id="UP000001918">
    <property type="component" value="Chromosome"/>
</dbReference>
<dbReference type="EMBL" id="CP001738">
    <property type="protein sequence ID" value="ACY98061.1"/>
    <property type="molecule type" value="Genomic_DNA"/>
</dbReference>
<dbReference type="InterPro" id="IPR058593">
    <property type="entry name" value="ARB_07466-like_C"/>
</dbReference>
<dbReference type="STRING" id="471852.Tcur_2500"/>
<dbReference type="HOGENOM" id="CLU_073856_0_0_11"/>
<protein>
    <recommendedName>
        <fullName evidence="2">ARB-07466-like C-terminal domain-containing protein</fullName>
    </recommendedName>
</protein>
<dbReference type="AlphaFoldDB" id="D1A408"/>